<feature type="transmembrane region" description="Helical" evidence="2">
    <location>
        <begin position="967"/>
        <end position="989"/>
    </location>
</feature>
<feature type="region of interest" description="Disordered" evidence="1">
    <location>
        <begin position="378"/>
        <end position="415"/>
    </location>
</feature>
<evidence type="ECO:0000313" key="3">
    <source>
        <dbReference type="EMBL" id="ODQ67564.1"/>
    </source>
</evidence>
<gene>
    <name evidence="3" type="ORF">NADFUDRAFT_82010</name>
</gene>
<feature type="region of interest" description="Disordered" evidence="1">
    <location>
        <begin position="112"/>
        <end position="131"/>
    </location>
</feature>
<evidence type="ECO:0000256" key="2">
    <source>
        <dbReference type="SAM" id="Phobius"/>
    </source>
</evidence>
<keyword evidence="4" id="KW-1185">Reference proteome</keyword>
<protein>
    <submittedName>
        <fullName evidence="3">Uncharacterized protein</fullName>
    </submittedName>
</protein>
<dbReference type="OrthoDB" id="10691489at2759"/>
<dbReference type="Proteomes" id="UP000095009">
    <property type="component" value="Unassembled WGS sequence"/>
</dbReference>
<keyword evidence="2" id="KW-1133">Transmembrane helix</keyword>
<feature type="compositionally biased region" description="Polar residues" evidence="1">
    <location>
        <begin position="448"/>
        <end position="459"/>
    </location>
</feature>
<evidence type="ECO:0000313" key="4">
    <source>
        <dbReference type="Proteomes" id="UP000095009"/>
    </source>
</evidence>
<sequence length="1025" mass="114027">MSSQNDSFQSDQERLSVDLVPEIVSQYNGRESESPTRPISSSPLRKHRKGLSLNIKSFTFGAPSSPTKSLFLKRTISARPNSSEPRLPYHSSSPSTSVLDFHSTISPKKASSLMANSGLSPTRPALTPRSSFKLETSENPLFLTNNDSIFREHFSSSSNVDIADEFNSSIFSTKASASDGDNIPNELPLLKQEPTEKLLVSADVADILSSERLKFVQSPHENQIDDHDFEGVSSNSIEFDMNRLSTSSVLPSRQVDSYLLEGYIKTGTTSSRLSIPESLETVNSDLISQRDSAEMERYMRDDNNSINNNVEPSEDQIDQNVEIYVEEQNSVLSNEMESRNLSLISFIEDRPPSFTFPSDTLPLSESIFKRNSIYSTSAPTPSTLLESRKLRKTPSFKENPTQNKFSPQQIPTHPLPVIPIVDADGVPFGYKQGQDFPTSIHSSESETTDGGASGRNNETISEIIDGNSPVSYKVHPPINNIPHIYRIRDIIEDKEKNNSTGVSLDDSQKDCTESLISKEKDTELKKKTKKHKNKTKKKYSAKFDYNLRHTGENVVLYQGLVPYYPKSPSEDSISSFPYSNSMTTMKTTIATPEPPQHYLEIQERKNAELKKLMEKYNQKQAYQKSQKKANSPSKKVKRLSAQSKEGRIFHKHMVKKSTDSNEPSGQRRVLKNGLLLVRLPITQSPPKKKQSGLITDNEKVGRSKPPVANVDTNPGDETITASTAIDNSSRFEDAVDSEVSTNKMAYTKESTKDKPETITNASKTTTSKAGKHRNRISITSFIDNNVAKAKNHQRVSSDYTHLRQPSSDFLVGPTSAPALRDNLHRSTKSQELKYKKYFGTPSDTYSEPAGYFGTRQHEKIRSASMPFTYKVGGLHSSHSFINHTLNQNLSEELIQGHSIRSSSPRSALRVASVNYPPLSTRVNSYSTSPAMIDHDFITIGTQTLPTPYNAECDVRGRPYCSVALSRLIIGCSLFFPPLWLLIGAGYFDNAFGVIPKREKRIASIMGGSFFLIVIVGLCVGLSVGL</sequence>
<feature type="compositionally biased region" description="Polar residues" evidence="1">
    <location>
        <begin position="396"/>
        <end position="411"/>
    </location>
</feature>
<feature type="region of interest" description="Disordered" evidence="1">
    <location>
        <begin position="748"/>
        <end position="772"/>
    </location>
</feature>
<feature type="region of interest" description="Disordered" evidence="1">
    <location>
        <begin position="432"/>
        <end position="459"/>
    </location>
</feature>
<evidence type="ECO:0000256" key="1">
    <source>
        <dbReference type="SAM" id="MobiDB-lite"/>
    </source>
</evidence>
<dbReference type="EMBL" id="KV454407">
    <property type="protein sequence ID" value="ODQ67564.1"/>
    <property type="molecule type" value="Genomic_DNA"/>
</dbReference>
<keyword evidence="2" id="KW-0812">Transmembrane</keyword>
<name>A0A1E3PQP4_9ASCO</name>
<feature type="region of interest" description="Disordered" evidence="1">
    <location>
        <begin position="1"/>
        <end position="47"/>
    </location>
</feature>
<reference evidence="3 4" key="1">
    <citation type="journal article" date="2016" name="Proc. Natl. Acad. Sci. U.S.A.">
        <title>Comparative genomics of biotechnologically important yeasts.</title>
        <authorList>
            <person name="Riley R."/>
            <person name="Haridas S."/>
            <person name="Wolfe K.H."/>
            <person name="Lopes M.R."/>
            <person name="Hittinger C.T."/>
            <person name="Goeker M."/>
            <person name="Salamov A.A."/>
            <person name="Wisecaver J.H."/>
            <person name="Long T.M."/>
            <person name="Calvey C.H."/>
            <person name="Aerts A.L."/>
            <person name="Barry K.W."/>
            <person name="Choi C."/>
            <person name="Clum A."/>
            <person name="Coughlan A.Y."/>
            <person name="Deshpande S."/>
            <person name="Douglass A.P."/>
            <person name="Hanson S.J."/>
            <person name="Klenk H.-P."/>
            <person name="LaButti K.M."/>
            <person name="Lapidus A."/>
            <person name="Lindquist E.A."/>
            <person name="Lipzen A.M."/>
            <person name="Meier-Kolthoff J.P."/>
            <person name="Ohm R.A."/>
            <person name="Otillar R.P."/>
            <person name="Pangilinan J.L."/>
            <person name="Peng Y."/>
            <person name="Rokas A."/>
            <person name="Rosa C.A."/>
            <person name="Scheuner C."/>
            <person name="Sibirny A.A."/>
            <person name="Slot J.C."/>
            <person name="Stielow J.B."/>
            <person name="Sun H."/>
            <person name="Kurtzman C.P."/>
            <person name="Blackwell M."/>
            <person name="Grigoriev I.V."/>
            <person name="Jeffries T.W."/>
        </authorList>
    </citation>
    <scope>NUCLEOTIDE SEQUENCE [LARGE SCALE GENOMIC DNA]</scope>
    <source>
        <strain evidence="3 4">DSM 6958</strain>
    </source>
</reference>
<feature type="region of interest" description="Disordered" evidence="1">
    <location>
        <begin position="618"/>
        <end position="644"/>
    </location>
</feature>
<feature type="region of interest" description="Disordered" evidence="1">
    <location>
        <begin position="81"/>
        <end position="101"/>
    </location>
</feature>
<feature type="region of interest" description="Disordered" evidence="1">
    <location>
        <begin position="684"/>
        <end position="720"/>
    </location>
</feature>
<feature type="transmembrane region" description="Helical" evidence="2">
    <location>
        <begin position="1001"/>
        <end position="1023"/>
    </location>
</feature>
<feature type="compositionally biased region" description="Polar residues" evidence="1">
    <location>
        <begin position="757"/>
        <end position="768"/>
    </location>
</feature>
<proteinExistence type="predicted"/>
<feature type="compositionally biased region" description="Low complexity" evidence="1">
    <location>
        <begin position="618"/>
        <end position="631"/>
    </location>
</feature>
<feature type="compositionally biased region" description="Polar residues" evidence="1">
    <location>
        <begin position="25"/>
        <end position="43"/>
    </location>
</feature>
<organism evidence="3 4">
    <name type="scientific">Nadsonia fulvescens var. elongata DSM 6958</name>
    <dbReference type="NCBI Taxonomy" id="857566"/>
    <lineage>
        <taxon>Eukaryota</taxon>
        <taxon>Fungi</taxon>
        <taxon>Dikarya</taxon>
        <taxon>Ascomycota</taxon>
        <taxon>Saccharomycotina</taxon>
        <taxon>Dipodascomycetes</taxon>
        <taxon>Dipodascales</taxon>
        <taxon>Dipodascales incertae sedis</taxon>
        <taxon>Nadsonia</taxon>
    </lineage>
</organism>
<feature type="compositionally biased region" description="Polar residues" evidence="1">
    <location>
        <begin position="1"/>
        <end position="10"/>
    </location>
</feature>
<accession>A0A1E3PQP4</accession>
<dbReference type="AlphaFoldDB" id="A0A1E3PQP4"/>
<keyword evidence="2" id="KW-0472">Membrane</keyword>